<accession>A0A5N6NLF6</accession>
<dbReference type="SMART" id="SM00343">
    <property type="entry name" value="ZnF_C2HC"/>
    <property type="match status" value="1"/>
</dbReference>
<dbReference type="EMBL" id="SZYD01000010">
    <property type="protein sequence ID" value="KAD4982136.1"/>
    <property type="molecule type" value="Genomic_DNA"/>
</dbReference>
<dbReference type="InterPro" id="IPR006509">
    <property type="entry name" value="RBM39_SF"/>
</dbReference>
<dbReference type="InterPro" id="IPR029123">
    <property type="entry name" value="RBM39_linker"/>
</dbReference>
<dbReference type="GO" id="GO:0015074">
    <property type="term" value="P:DNA integration"/>
    <property type="evidence" value="ECO:0007669"/>
    <property type="project" value="InterPro"/>
</dbReference>
<dbReference type="PROSITE" id="PS50158">
    <property type="entry name" value="ZF_CCHC"/>
    <property type="match status" value="1"/>
</dbReference>
<dbReference type="InterPro" id="IPR001584">
    <property type="entry name" value="Integrase_cat-core"/>
</dbReference>
<feature type="domain" description="CCHC-type" evidence="8">
    <location>
        <begin position="669"/>
        <end position="683"/>
    </location>
</feature>
<feature type="domain" description="Integrase catalytic" evidence="9">
    <location>
        <begin position="964"/>
        <end position="1061"/>
    </location>
</feature>
<dbReference type="InterPro" id="IPR012677">
    <property type="entry name" value="Nucleotide-bd_a/b_plait_sf"/>
</dbReference>
<dbReference type="InterPro" id="IPR001878">
    <property type="entry name" value="Znf_CCHC"/>
</dbReference>
<evidence type="ECO:0000256" key="2">
    <source>
        <dbReference type="ARBA" id="ARBA00022737"/>
    </source>
</evidence>
<keyword evidence="11" id="KW-1185">Reference proteome</keyword>
<dbReference type="PROSITE" id="PS50102">
    <property type="entry name" value="RRM"/>
    <property type="match status" value="2"/>
</dbReference>
<dbReference type="Proteomes" id="UP000326396">
    <property type="component" value="Linkage Group LG18"/>
</dbReference>
<feature type="compositionally biased region" description="Basic and acidic residues" evidence="6">
    <location>
        <begin position="54"/>
        <end position="63"/>
    </location>
</feature>
<feature type="domain" description="RRM" evidence="7">
    <location>
        <begin position="235"/>
        <end position="312"/>
    </location>
</feature>
<dbReference type="CDD" id="cd12284">
    <property type="entry name" value="RRM2_RBM23_RBM39"/>
    <property type="match status" value="1"/>
</dbReference>
<dbReference type="CDD" id="cd12283">
    <property type="entry name" value="RRM1_RBM39_like"/>
    <property type="match status" value="1"/>
</dbReference>
<dbReference type="PANTHER" id="PTHR48036">
    <property type="entry name" value="SPLICING FACTOR (PAD-1), PUTATIVE (AFU_ORTHOLOGUE AFUA_1G15810)-RELATED"/>
    <property type="match status" value="1"/>
</dbReference>
<dbReference type="CDD" id="cd12285">
    <property type="entry name" value="RRM3_RBM39_like"/>
    <property type="match status" value="1"/>
</dbReference>
<dbReference type="InterPro" id="IPR035979">
    <property type="entry name" value="RBD_domain_sf"/>
</dbReference>
<dbReference type="Pfam" id="PF00098">
    <property type="entry name" value="zf-CCHC"/>
    <property type="match status" value="1"/>
</dbReference>
<dbReference type="Gene3D" id="3.30.420.10">
    <property type="entry name" value="Ribonuclease H-like superfamily/Ribonuclease H"/>
    <property type="match status" value="1"/>
</dbReference>
<keyword evidence="4" id="KW-0479">Metal-binding</keyword>
<dbReference type="GO" id="GO:0005634">
    <property type="term" value="C:nucleus"/>
    <property type="evidence" value="ECO:0007669"/>
    <property type="project" value="InterPro"/>
</dbReference>
<dbReference type="SUPFAM" id="SSF53098">
    <property type="entry name" value="Ribonuclease H-like"/>
    <property type="match status" value="1"/>
</dbReference>
<dbReference type="Pfam" id="PF13976">
    <property type="entry name" value="gag_pre-integrs"/>
    <property type="match status" value="1"/>
</dbReference>
<evidence type="ECO:0000259" key="9">
    <source>
        <dbReference type="PROSITE" id="PS50994"/>
    </source>
</evidence>
<evidence type="ECO:0000313" key="10">
    <source>
        <dbReference type="EMBL" id="KAD4982136.1"/>
    </source>
</evidence>
<dbReference type="NCBIfam" id="TIGR01622">
    <property type="entry name" value="SF-CC1"/>
    <property type="match status" value="1"/>
</dbReference>
<evidence type="ECO:0000313" key="11">
    <source>
        <dbReference type="Proteomes" id="UP000326396"/>
    </source>
</evidence>
<dbReference type="InterPro" id="IPR000504">
    <property type="entry name" value="RRM_dom"/>
</dbReference>
<keyword evidence="2" id="KW-0677">Repeat</keyword>
<name>A0A5N6NLF6_9ASTR</name>
<gene>
    <name evidence="10" type="ORF">E3N88_18807</name>
</gene>
<evidence type="ECO:0000256" key="5">
    <source>
        <dbReference type="PROSITE-ProRule" id="PRU00176"/>
    </source>
</evidence>
<comment type="caution">
    <text evidence="10">The sequence shown here is derived from an EMBL/GenBank/DDBJ whole genome shotgun (WGS) entry which is preliminary data.</text>
</comment>
<keyword evidence="1" id="KW-0597">Phosphoprotein</keyword>
<dbReference type="InterPro" id="IPR003954">
    <property type="entry name" value="RRM_euk-type"/>
</dbReference>
<dbReference type="Gene3D" id="4.10.60.10">
    <property type="entry name" value="Zinc finger, CCHC-type"/>
    <property type="match status" value="1"/>
</dbReference>
<dbReference type="FunFam" id="3.30.70.330:FF:000584">
    <property type="entry name" value="Splicing factor CC1-like"/>
    <property type="match status" value="1"/>
</dbReference>
<feature type="compositionally biased region" description="Basic and acidic residues" evidence="6">
    <location>
        <begin position="72"/>
        <end position="232"/>
    </location>
</feature>
<proteinExistence type="predicted"/>
<dbReference type="InterPro" id="IPR036875">
    <property type="entry name" value="Znf_CCHC_sf"/>
</dbReference>
<dbReference type="SUPFAM" id="SSF54928">
    <property type="entry name" value="RNA-binding domain, RBD"/>
    <property type="match status" value="2"/>
</dbReference>
<evidence type="ECO:0000259" key="8">
    <source>
        <dbReference type="PROSITE" id="PS50158"/>
    </source>
</evidence>
<evidence type="ECO:0000256" key="3">
    <source>
        <dbReference type="ARBA" id="ARBA00022884"/>
    </source>
</evidence>
<dbReference type="InterPro" id="IPR036397">
    <property type="entry name" value="RNaseH_sf"/>
</dbReference>
<dbReference type="SMART" id="SM00360">
    <property type="entry name" value="RRM"/>
    <property type="match status" value="3"/>
</dbReference>
<keyword evidence="4" id="KW-0863">Zinc-finger</keyword>
<feature type="compositionally biased region" description="Polar residues" evidence="6">
    <location>
        <begin position="1130"/>
        <end position="1139"/>
    </location>
</feature>
<dbReference type="SUPFAM" id="SSF57756">
    <property type="entry name" value="Retrovirus zinc finger-like domains"/>
    <property type="match status" value="1"/>
</dbReference>
<organism evidence="10 11">
    <name type="scientific">Mikania micrantha</name>
    <name type="common">bitter vine</name>
    <dbReference type="NCBI Taxonomy" id="192012"/>
    <lineage>
        <taxon>Eukaryota</taxon>
        <taxon>Viridiplantae</taxon>
        <taxon>Streptophyta</taxon>
        <taxon>Embryophyta</taxon>
        <taxon>Tracheophyta</taxon>
        <taxon>Spermatophyta</taxon>
        <taxon>Magnoliopsida</taxon>
        <taxon>eudicotyledons</taxon>
        <taxon>Gunneridae</taxon>
        <taxon>Pentapetalae</taxon>
        <taxon>asterids</taxon>
        <taxon>campanulids</taxon>
        <taxon>Asterales</taxon>
        <taxon>Asteraceae</taxon>
        <taxon>Asteroideae</taxon>
        <taxon>Heliantheae alliance</taxon>
        <taxon>Eupatorieae</taxon>
        <taxon>Mikania</taxon>
    </lineage>
</organism>
<dbReference type="SMART" id="SM00361">
    <property type="entry name" value="RRM_1"/>
    <property type="match status" value="1"/>
</dbReference>
<dbReference type="InterPro" id="IPR025724">
    <property type="entry name" value="GAG-pre-integrase_dom"/>
</dbReference>
<dbReference type="FunFam" id="3.30.70.330:FF:000601">
    <property type="entry name" value="CC1-like, splicing factor"/>
    <property type="match status" value="1"/>
</dbReference>
<feature type="domain" description="RRM" evidence="7">
    <location>
        <begin position="336"/>
        <end position="413"/>
    </location>
</feature>
<dbReference type="GO" id="GO:0008270">
    <property type="term" value="F:zinc ion binding"/>
    <property type="evidence" value="ECO:0007669"/>
    <property type="project" value="UniProtKB-KW"/>
</dbReference>
<feature type="compositionally biased region" description="Low complexity" evidence="6">
    <location>
        <begin position="1147"/>
        <end position="1167"/>
    </location>
</feature>
<evidence type="ECO:0000256" key="4">
    <source>
        <dbReference type="PROSITE-ProRule" id="PRU00047"/>
    </source>
</evidence>
<dbReference type="OrthoDB" id="8123449at2759"/>
<feature type="compositionally biased region" description="Low complexity" evidence="6">
    <location>
        <begin position="1185"/>
        <end position="1196"/>
    </location>
</feature>
<keyword evidence="3 5" id="KW-0694">RNA-binding</keyword>
<sequence>MTSGKKVLFGFFSIHCWGQFAEGLMDFDEYEYLEKMVENSDAPESEQRANGSEKTVKSEDKERRHSSRHRSDKNNDDRSSKRAKSGEELRDREREKGSSHHRSSPKEGDRNRQKSHHETRDRDRDKERDRMRGRRDHEREREEREKGKEHDRSHRTGSRSERHGNERDREKSRDREVKDREREKEREKEREREREREREKEKDREIRESDRESRRYKDKKEGAVEPEVDPERDQRTVFAYQISLKADERDVYEFFSRAGKVRDVRLIMDRNSRRSKGVGYIEFYDAMSVPMAIALSGQPLLGHPVMVKPSEAEKNLVQSTATVGVAGGTGATGGGRKLYVGNLHYNMKEDQLRQVFESFGTVELVQLPTDETGNCKGFGFIQFARLEDAKAAQSLNGQLEIAGRIMKVSAITDQPGMQEVGVNPGDFDDDDGGGLALNAHSRALLMQKLDRSGTATSGVGSLGIPTANGTGLSTGVPAIASMPVPPIVVPSVESIGVPSECLLLNNMFDPELEDEPDFDLDIKEDVQSECSKYGKLRHIFVEKNSAGLVYLRFENTLSAAAAQRALHGRWFAGKMITASFMVNLDFVKFLNYPLIKIRSKLKWIKSQSELKRKHRKWVKSYSKCIHSAYCWLILDPRTANRPTTAVITACYSYQKEQGNNKRDRKPLQCYNCDQVGHFSAECRAPRKAEAEANFTTEDYDQTPLMVTKEMMLLNEEKVFPNVYAKDKSEAGTWYLDNGASNHMTGNREFFSELIERTGRVRFGDGSAVDIKGKGSVLLQCKNGDQKLITNVYYIPELCNNILSLGQFDEGGCKIIIKDGMLCLYGKTGAAMMKVKRTQNRLYKINLQTALPVCLLAKVNEKAWLWHARLGHLNFDALNKLAGNKMAEEIPLIDHHSQLCDACLVGKQRRSPFPSKASYRASLPLELIHADLFMWVRILKSKDEAFGAFKDFKEAVEKETGCNVKALRTNRGGEFTSTNFEQLCSKQGIKRFLTAPYTPQQNGVVERRNQTVLGTTRSLLKTMKMPRWMWGEGVRHAVYILNRTPTKTVEDMTPYEALKRRKPKLNYLKVFGCTAHVKVPSVKLTKLDDRSEPMVYLGKDKPWSWSNELQEVENWVEFSVETETYEAAVDSAQTSPNQSEGNHDESDSSFFDNSESNSSPLDNLNDSNQSVMGLDSSISPVDYEQSSSSGESHVSSSHYDDTPPKGAMQARGLSHALSHHGAPSSHLIVSFLSTPTCHNSTIFTTVAPCLEIDIPKQIDSSTENTT</sequence>
<dbReference type="Pfam" id="PF15519">
    <property type="entry name" value="RBM39linker"/>
    <property type="match status" value="1"/>
</dbReference>
<dbReference type="AlphaFoldDB" id="A0A5N6NLF6"/>
<reference evidence="10 11" key="1">
    <citation type="submission" date="2019-05" db="EMBL/GenBank/DDBJ databases">
        <title>Mikania micrantha, genome provides insights into the molecular mechanism of rapid growth.</title>
        <authorList>
            <person name="Liu B."/>
        </authorList>
    </citation>
    <scope>NUCLEOTIDE SEQUENCE [LARGE SCALE GENOMIC DNA]</scope>
    <source>
        <strain evidence="10">NLD-2019</strain>
        <tissue evidence="10">Leaf</tissue>
    </source>
</reference>
<evidence type="ECO:0000256" key="1">
    <source>
        <dbReference type="ARBA" id="ARBA00022553"/>
    </source>
</evidence>
<feature type="region of interest" description="Disordered" evidence="6">
    <location>
        <begin position="38"/>
        <end position="232"/>
    </location>
</feature>
<dbReference type="InterPro" id="IPR054722">
    <property type="entry name" value="PolX-like_BBD"/>
</dbReference>
<evidence type="ECO:0000259" key="7">
    <source>
        <dbReference type="PROSITE" id="PS50102"/>
    </source>
</evidence>
<dbReference type="Pfam" id="PF00076">
    <property type="entry name" value="RRM_1"/>
    <property type="match status" value="2"/>
</dbReference>
<dbReference type="InterPro" id="IPR012337">
    <property type="entry name" value="RNaseH-like_sf"/>
</dbReference>
<protein>
    <submittedName>
        <fullName evidence="10">Uncharacterized protein</fullName>
    </submittedName>
</protein>
<dbReference type="PROSITE" id="PS50994">
    <property type="entry name" value="INTEGRASE"/>
    <property type="match status" value="1"/>
</dbReference>
<feature type="region of interest" description="Disordered" evidence="6">
    <location>
        <begin position="1128"/>
        <end position="1218"/>
    </location>
</feature>
<evidence type="ECO:0000256" key="6">
    <source>
        <dbReference type="SAM" id="MobiDB-lite"/>
    </source>
</evidence>
<dbReference type="GO" id="GO:0006397">
    <property type="term" value="P:mRNA processing"/>
    <property type="evidence" value="ECO:0007669"/>
    <property type="project" value="InterPro"/>
</dbReference>
<dbReference type="Pfam" id="PF22936">
    <property type="entry name" value="Pol_BBD"/>
    <property type="match status" value="1"/>
</dbReference>
<dbReference type="Gene3D" id="3.30.70.330">
    <property type="match status" value="3"/>
</dbReference>
<keyword evidence="4" id="KW-0862">Zinc</keyword>
<dbReference type="GO" id="GO:0003723">
    <property type="term" value="F:RNA binding"/>
    <property type="evidence" value="ECO:0007669"/>
    <property type="project" value="UniProtKB-UniRule"/>
</dbReference>